<gene>
    <name evidence="1" type="ORF">H3H32_03730</name>
</gene>
<keyword evidence="2" id="KW-1185">Reference proteome</keyword>
<evidence type="ECO:0000313" key="1">
    <source>
        <dbReference type="EMBL" id="QMW04079.1"/>
    </source>
</evidence>
<dbReference type="AlphaFoldDB" id="A0A7G5GYY7"/>
<accession>A0A7G5GYY7</accession>
<dbReference type="RefSeq" id="WP_182461335.1">
    <property type="nucleotide sequence ID" value="NZ_CP059732.1"/>
</dbReference>
<organism evidence="1 2">
    <name type="scientific">Spirosoma foliorum</name>
    <dbReference type="NCBI Taxonomy" id="2710596"/>
    <lineage>
        <taxon>Bacteria</taxon>
        <taxon>Pseudomonadati</taxon>
        <taxon>Bacteroidota</taxon>
        <taxon>Cytophagia</taxon>
        <taxon>Cytophagales</taxon>
        <taxon>Cytophagaceae</taxon>
        <taxon>Spirosoma</taxon>
    </lineage>
</organism>
<name>A0A7G5GYY7_9BACT</name>
<protein>
    <submittedName>
        <fullName evidence="1">Uncharacterized protein</fullName>
    </submittedName>
</protein>
<dbReference type="Proteomes" id="UP000515369">
    <property type="component" value="Chromosome"/>
</dbReference>
<dbReference type="KEGG" id="sfol:H3H32_03730"/>
<sequence>MAAPDDSALKALIDSNIPDATPTQQRRGKASFVRYVLYQLIDWVKTAINGNLSTWLRTSDSTPGGANNEGVFRTGAVTLFGGLTTRGISNATNMVDSIAGQVALQVQGQGNGKAAIIEFHIPGIAIPQLGVDPDLVLKWRPYQGVLAYPLIINELSPLLKLSSTFGNKRISLWDTYNNDHQFFGFGVNSATLRYQVGEAGSNHIFYAGTSPATSQELMRIQGDGKIGIGTPAGQTPSYPVDINMSNPASGVFLNLYNRSTSAQNGALMQFGQKDVTTWTIGCLGTESTFVISGWSGAGQSEWVRILGASGFMGLGTSAPTSKMHLKGTTGHQQLRLETSYTPTSTSDANGQVGQICWSDTYFYVKTTAGWKRAALTTF</sequence>
<proteinExistence type="predicted"/>
<reference evidence="1 2" key="1">
    <citation type="submission" date="2020-07" db="EMBL/GenBank/DDBJ databases">
        <title>Spirosoma foliorum sp. nov., isolated from the leaves on the Nejang mountain Korea, Republic of.</title>
        <authorList>
            <person name="Ho H."/>
            <person name="Lee Y.-J."/>
            <person name="Nurcahyanto D.-A."/>
            <person name="Kim S.-G."/>
        </authorList>
    </citation>
    <scope>NUCLEOTIDE SEQUENCE [LARGE SCALE GENOMIC DNA]</scope>
    <source>
        <strain evidence="1 2">PL0136</strain>
    </source>
</reference>
<evidence type="ECO:0000313" key="2">
    <source>
        <dbReference type="Proteomes" id="UP000515369"/>
    </source>
</evidence>
<dbReference type="EMBL" id="CP059732">
    <property type="protein sequence ID" value="QMW04079.1"/>
    <property type="molecule type" value="Genomic_DNA"/>
</dbReference>